<evidence type="ECO:0000256" key="2">
    <source>
        <dbReference type="ARBA" id="ARBA00022649"/>
    </source>
</evidence>
<comment type="similarity">
    <text evidence="7">Belongs to the PINc/VapC protein family.</text>
</comment>
<dbReference type="InterPro" id="IPR002716">
    <property type="entry name" value="PIN_dom"/>
</dbReference>
<dbReference type="GO" id="GO:0004518">
    <property type="term" value="F:nuclease activity"/>
    <property type="evidence" value="ECO:0007669"/>
    <property type="project" value="UniProtKB-KW"/>
</dbReference>
<keyword evidence="2" id="KW-1277">Toxin-antitoxin system</keyword>
<feature type="domain" description="PIN" evidence="8">
    <location>
        <begin position="4"/>
        <end position="115"/>
    </location>
</feature>
<keyword evidence="5" id="KW-0378">Hydrolase</keyword>
<evidence type="ECO:0000256" key="5">
    <source>
        <dbReference type="ARBA" id="ARBA00022801"/>
    </source>
</evidence>
<name>A0A7C4W6S8_9BACT</name>
<organism evidence="9">
    <name type="scientific">Desulfatirhabdium butyrativorans</name>
    <dbReference type="NCBI Taxonomy" id="340467"/>
    <lineage>
        <taxon>Bacteria</taxon>
        <taxon>Pseudomonadati</taxon>
        <taxon>Thermodesulfobacteriota</taxon>
        <taxon>Desulfobacteria</taxon>
        <taxon>Desulfobacterales</taxon>
        <taxon>Desulfatirhabdiaceae</taxon>
        <taxon>Desulfatirhabdium</taxon>
    </lineage>
</organism>
<dbReference type="InterPro" id="IPR050556">
    <property type="entry name" value="Type_II_TA_system_RNase"/>
</dbReference>
<comment type="cofactor">
    <cofactor evidence="1">
        <name>Mg(2+)</name>
        <dbReference type="ChEBI" id="CHEBI:18420"/>
    </cofactor>
</comment>
<keyword evidence="3" id="KW-0540">Nuclease</keyword>
<dbReference type="InterPro" id="IPR029060">
    <property type="entry name" value="PIN-like_dom_sf"/>
</dbReference>
<sequence length="125" mass="13969">MKNLIDTHVWIDAIAGNLSKKAFLKVTVEAEWAGYSAITRLELFGFPGLTEKEEGKIKELLRAFEEVPVTSEIIDRAIRIRKKAKVKVPDAIIGASALVFGCNLITRNLADFKAIEDLKVIDPFR</sequence>
<proteinExistence type="inferred from homology"/>
<dbReference type="CDD" id="cd18738">
    <property type="entry name" value="PIN_VapC4-5_FitB-like"/>
    <property type="match status" value="1"/>
</dbReference>
<gene>
    <name evidence="9" type="ORF">ENS29_12275</name>
</gene>
<reference evidence="9" key="1">
    <citation type="journal article" date="2020" name="mSystems">
        <title>Genome- and Community-Level Interaction Insights into Carbon Utilization and Element Cycling Functions of Hydrothermarchaeota in Hydrothermal Sediment.</title>
        <authorList>
            <person name="Zhou Z."/>
            <person name="Liu Y."/>
            <person name="Xu W."/>
            <person name="Pan J."/>
            <person name="Luo Z.H."/>
            <person name="Li M."/>
        </authorList>
    </citation>
    <scope>NUCLEOTIDE SEQUENCE [LARGE SCALE GENOMIC DNA]</scope>
    <source>
        <strain evidence="9">SpSt-477</strain>
    </source>
</reference>
<dbReference type="Pfam" id="PF01850">
    <property type="entry name" value="PIN"/>
    <property type="match status" value="1"/>
</dbReference>
<keyword evidence="6" id="KW-0460">Magnesium</keyword>
<evidence type="ECO:0000313" key="9">
    <source>
        <dbReference type="EMBL" id="HGU33617.1"/>
    </source>
</evidence>
<evidence type="ECO:0000256" key="6">
    <source>
        <dbReference type="ARBA" id="ARBA00022842"/>
    </source>
</evidence>
<accession>A0A7C4W6S8</accession>
<dbReference type="Gene3D" id="3.40.50.1010">
    <property type="entry name" value="5'-nuclease"/>
    <property type="match status" value="1"/>
</dbReference>
<dbReference type="PANTHER" id="PTHR33653">
    <property type="entry name" value="RIBONUCLEASE VAPC2"/>
    <property type="match status" value="1"/>
</dbReference>
<keyword evidence="4" id="KW-0479">Metal-binding</keyword>
<comment type="caution">
    <text evidence="9">The sequence shown here is derived from an EMBL/GenBank/DDBJ whole genome shotgun (WGS) entry which is preliminary data.</text>
</comment>
<evidence type="ECO:0000256" key="7">
    <source>
        <dbReference type="ARBA" id="ARBA00038093"/>
    </source>
</evidence>
<dbReference type="SUPFAM" id="SSF88723">
    <property type="entry name" value="PIN domain-like"/>
    <property type="match status" value="1"/>
</dbReference>
<protein>
    <submittedName>
        <fullName evidence="9">Type II toxin-antitoxin system VapC family toxin</fullName>
    </submittedName>
</protein>
<evidence type="ECO:0000256" key="3">
    <source>
        <dbReference type="ARBA" id="ARBA00022722"/>
    </source>
</evidence>
<evidence type="ECO:0000256" key="4">
    <source>
        <dbReference type="ARBA" id="ARBA00022723"/>
    </source>
</evidence>
<dbReference type="AlphaFoldDB" id="A0A7C4W6S8"/>
<dbReference type="GO" id="GO:0016787">
    <property type="term" value="F:hydrolase activity"/>
    <property type="evidence" value="ECO:0007669"/>
    <property type="project" value="UniProtKB-KW"/>
</dbReference>
<evidence type="ECO:0000259" key="8">
    <source>
        <dbReference type="Pfam" id="PF01850"/>
    </source>
</evidence>
<dbReference type="GO" id="GO:0046872">
    <property type="term" value="F:metal ion binding"/>
    <property type="evidence" value="ECO:0007669"/>
    <property type="project" value="UniProtKB-KW"/>
</dbReference>
<dbReference type="PANTHER" id="PTHR33653:SF1">
    <property type="entry name" value="RIBONUCLEASE VAPC2"/>
    <property type="match status" value="1"/>
</dbReference>
<evidence type="ECO:0000256" key="1">
    <source>
        <dbReference type="ARBA" id="ARBA00001946"/>
    </source>
</evidence>
<dbReference type="EMBL" id="DSUH01000282">
    <property type="protein sequence ID" value="HGU33617.1"/>
    <property type="molecule type" value="Genomic_DNA"/>
</dbReference>